<dbReference type="PROSITE" id="PS50103">
    <property type="entry name" value="ZF_C3H1"/>
    <property type="match status" value="2"/>
</dbReference>
<feature type="compositionally biased region" description="Polar residues" evidence="7">
    <location>
        <begin position="363"/>
        <end position="381"/>
    </location>
</feature>
<evidence type="ECO:0000259" key="8">
    <source>
        <dbReference type="PROSITE" id="PS50103"/>
    </source>
</evidence>
<feature type="zinc finger region" description="C3H1-type" evidence="5">
    <location>
        <begin position="165"/>
        <end position="202"/>
    </location>
</feature>
<comment type="similarity">
    <text evidence="1">Belongs to the ZC3H15/TMA46 family.</text>
</comment>
<keyword evidence="2 5" id="KW-0479">Metal-binding</keyword>
<dbReference type="OrthoDB" id="278280at2759"/>
<evidence type="ECO:0000256" key="7">
    <source>
        <dbReference type="SAM" id="MobiDB-lite"/>
    </source>
</evidence>
<sequence length="415" mass="46641">MPPKKADKASKKTQEKAKQKVVEDKTFGLKNKKGKKQQTYIKTVQHQVQGNQKKAGEANAPKLSKREQERKKLEELNDLFKPVQEVQKVAAGVDPKSVLCSYFKQGTCGKGNKCKFSHDLTIERKSEKRSMYSDERDGKKESMEDWDQDTLEDVVNKKHGATNTNKTDIVCKFFLDAIEKGLYGWFWNCPSGNKCIYRHALPPGFVLKKDKKKMEEDEEKITLEEHIENERKQLTGDLTPVTLQTFLAWKKRKIQEKKDKLAAEMSKKKEDFKTGKLLGKISGKEVFLFKPEMADADDDEADDEISKFRKEQLGEAVDEGPCQEIDLEQFSMNASAAHINDKGISKASSLRASERNPYGPTLNGDTTSETSKTDVSGLSQATGGGGTAEPSLDGVPVDESLFQDLDLDDLDIDDE</sequence>
<feature type="compositionally biased region" description="Acidic residues" evidence="7">
    <location>
        <begin position="294"/>
        <end position="303"/>
    </location>
</feature>
<dbReference type="Pfam" id="PF00642">
    <property type="entry name" value="zf-CCCH"/>
    <property type="match status" value="1"/>
</dbReference>
<dbReference type="GO" id="GO:0003729">
    <property type="term" value="F:mRNA binding"/>
    <property type="evidence" value="ECO:0007669"/>
    <property type="project" value="TreeGrafter"/>
</dbReference>
<evidence type="ECO:0000256" key="3">
    <source>
        <dbReference type="ARBA" id="ARBA00022771"/>
    </source>
</evidence>
<dbReference type="GO" id="GO:0008270">
    <property type="term" value="F:zinc ion binding"/>
    <property type="evidence" value="ECO:0007669"/>
    <property type="project" value="UniProtKB-KW"/>
</dbReference>
<dbReference type="InterPro" id="IPR036855">
    <property type="entry name" value="Znf_CCCH_sf"/>
</dbReference>
<feature type="region of interest" description="Disordered" evidence="7">
    <location>
        <begin position="1"/>
        <end position="20"/>
    </location>
</feature>
<feature type="compositionally biased region" description="Basic and acidic residues" evidence="7">
    <location>
        <begin position="304"/>
        <end position="313"/>
    </location>
</feature>
<protein>
    <recommendedName>
        <fullName evidence="8">C3H1-type domain-containing protein</fullName>
    </recommendedName>
</protein>
<feature type="region of interest" description="Disordered" evidence="7">
    <location>
        <begin position="293"/>
        <end position="323"/>
    </location>
</feature>
<keyword evidence="4 5" id="KW-0862">Zinc</keyword>
<feature type="zinc finger region" description="C3H1-type" evidence="5">
    <location>
        <begin position="94"/>
        <end position="121"/>
    </location>
</feature>
<dbReference type="SMART" id="SM00356">
    <property type="entry name" value="ZnF_C3H1"/>
    <property type="match status" value="2"/>
</dbReference>
<dbReference type="PANTHER" id="PTHR12681">
    <property type="entry name" value="ZINC FINGER-CONTAINING PROTEIN P48ZNF"/>
    <property type="match status" value="1"/>
</dbReference>
<feature type="compositionally biased region" description="Acidic residues" evidence="7">
    <location>
        <begin position="405"/>
        <end position="415"/>
    </location>
</feature>
<keyword evidence="10" id="KW-1185">Reference proteome</keyword>
<evidence type="ECO:0000313" key="10">
    <source>
        <dbReference type="Proteomes" id="UP000594262"/>
    </source>
</evidence>
<feature type="region of interest" description="Disordered" evidence="7">
    <location>
        <begin position="46"/>
        <end position="68"/>
    </location>
</feature>
<reference evidence="9" key="1">
    <citation type="submission" date="2021-01" db="UniProtKB">
        <authorList>
            <consortium name="EnsemblMetazoa"/>
        </authorList>
    </citation>
    <scope>IDENTIFICATION</scope>
</reference>
<evidence type="ECO:0000256" key="5">
    <source>
        <dbReference type="PROSITE-ProRule" id="PRU00723"/>
    </source>
</evidence>
<feature type="domain" description="C3H1-type" evidence="8">
    <location>
        <begin position="94"/>
        <end position="121"/>
    </location>
</feature>
<feature type="domain" description="C3H1-type" evidence="8">
    <location>
        <begin position="165"/>
        <end position="202"/>
    </location>
</feature>
<dbReference type="RefSeq" id="XP_066911951.1">
    <property type="nucleotide sequence ID" value="XM_067055850.1"/>
</dbReference>
<feature type="coiled-coil region" evidence="6">
    <location>
        <begin position="213"/>
        <end position="271"/>
    </location>
</feature>
<evidence type="ECO:0000256" key="4">
    <source>
        <dbReference type="ARBA" id="ARBA00022833"/>
    </source>
</evidence>
<dbReference type="InterPro" id="IPR032378">
    <property type="entry name" value="ZC3H15/TMA46_C"/>
</dbReference>
<dbReference type="Proteomes" id="UP000594262">
    <property type="component" value="Unplaced"/>
</dbReference>
<dbReference type="PANTHER" id="PTHR12681:SF0">
    <property type="entry name" value="ZINC FINGER CCCH DOMAIN-CONTAINING PROTEIN 15"/>
    <property type="match status" value="1"/>
</dbReference>
<evidence type="ECO:0000313" key="9">
    <source>
        <dbReference type="EnsemblMetazoa" id="CLYHEMP005818.1"/>
    </source>
</evidence>
<dbReference type="InterPro" id="IPR000571">
    <property type="entry name" value="Znf_CCCH"/>
</dbReference>
<dbReference type="SUPFAM" id="SSF90229">
    <property type="entry name" value="CCCH zinc finger"/>
    <property type="match status" value="1"/>
</dbReference>
<proteinExistence type="inferred from homology"/>
<feature type="compositionally biased region" description="Basic and acidic residues" evidence="7">
    <location>
        <begin position="127"/>
        <end position="143"/>
    </location>
</feature>
<dbReference type="EnsemblMetazoa" id="CLYHEMT005818.1">
    <property type="protein sequence ID" value="CLYHEMP005818.1"/>
    <property type="gene ID" value="CLYHEMG005818"/>
</dbReference>
<dbReference type="GeneID" id="136799143"/>
<dbReference type="Pfam" id="PF16543">
    <property type="entry name" value="DFRP_C"/>
    <property type="match status" value="1"/>
</dbReference>
<dbReference type="AlphaFoldDB" id="A0A7M5UU27"/>
<evidence type="ECO:0000256" key="1">
    <source>
        <dbReference type="ARBA" id="ARBA00010043"/>
    </source>
</evidence>
<dbReference type="GO" id="GO:0002181">
    <property type="term" value="P:cytoplasmic translation"/>
    <property type="evidence" value="ECO:0007669"/>
    <property type="project" value="TreeGrafter"/>
</dbReference>
<evidence type="ECO:0000256" key="2">
    <source>
        <dbReference type="ARBA" id="ARBA00022723"/>
    </source>
</evidence>
<feature type="region of interest" description="Disordered" evidence="7">
    <location>
        <begin position="127"/>
        <end position="146"/>
    </location>
</feature>
<dbReference type="Gene3D" id="4.10.1000.10">
    <property type="entry name" value="Zinc finger, CCCH-type"/>
    <property type="match status" value="1"/>
</dbReference>
<name>A0A7M5UU27_9CNID</name>
<evidence type="ECO:0000256" key="6">
    <source>
        <dbReference type="SAM" id="Coils"/>
    </source>
</evidence>
<organism evidence="9 10">
    <name type="scientific">Clytia hemisphaerica</name>
    <dbReference type="NCBI Taxonomy" id="252671"/>
    <lineage>
        <taxon>Eukaryota</taxon>
        <taxon>Metazoa</taxon>
        <taxon>Cnidaria</taxon>
        <taxon>Hydrozoa</taxon>
        <taxon>Hydroidolina</taxon>
        <taxon>Leptothecata</taxon>
        <taxon>Obeliida</taxon>
        <taxon>Clytiidae</taxon>
        <taxon>Clytia</taxon>
    </lineage>
</organism>
<accession>A0A7M5UU27</accession>
<keyword evidence="3 5" id="KW-0863">Zinc-finger</keyword>
<dbReference type="GO" id="GO:0005829">
    <property type="term" value="C:cytosol"/>
    <property type="evidence" value="ECO:0007669"/>
    <property type="project" value="TreeGrafter"/>
</dbReference>
<feature type="region of interest" description="Disordered" evidence="7">
    <location>
        <begin position="345"/>
        <end position="415"/>
    </location>
</feature>
<keyword evidence="6" id="KW-0175">Coiled coil</keyword>
<dbReference type="Gene3D" id="6.20.400.10">
    <property type="match status" value="1"/>
</dbReference>